<evidence type="ECO:0000256" key="2">
    <source>
        <dbReference type="ARBA" id="ARBA00010990"/>
    </source>
</evidence>
<dbReference type="Gene3D" id="3.90.470.20">
    <property type="entry name" value="4'-phosphopantetheinyl transferase domain"/>
    <property type="match status" value="2"/>
</dbReference>
<dbReference type="PANTHER" id="PTHR12215">
    <property type="entry name" value="PHOSPHOPANTETHEINE TRANSFERASE"/>
    <property type="match status" value="1"/>
</dbReference>
<protein>
    <submittedName>
        <fullName evidence="8">4'-phosphopantetheinyl transferase family protein</fullName>
    </submittedName>
</protein>
<keyword evidence="3 8" id="KW-0808">Transferase</keyword>
<evidence type="ECO:0000259" key="6">
    <source>
        <dbReference type="Pfam" id="PF01648"/>
    </source>
</evidence>
<dbReference type="EMBL" id="JBHRTF010000004">
    <property type="protein sequence ID" value="MFC3115946.1"/>
    <property type="molecule type" value="Genomic_DNA"/>
</dbReference>
<dbReference type="RefSeq" id="WP_378118747.1">
    <property type="nucleotide sequence ID" value="NZ_JBHRTF010000004.1"/>
</dbReference>
<gene>
    <name evidence="8" type="ORF">ACFODX_10285</name>
</gene>
<evidence type="ECO:0000256" key="1">
    <source>
        <dbReference type="ARBA" id="ARBA00001946"/>
    </source>
</evidence>
<sequence length="269" mass="29583">MPLHTPPSTPIFAQPSPIAAQDLTALHIYCLDIRQLSAQAYVEAETMMSVSEQARAASFVRGKAAYIASRWLLRKVLGAHLAIAPEAVVFARSDKGKPYLPGQALQFSLSHCEHWVLLAVGYAESIGVDVESLKRSRNLSAIAERYYHPSEFAQLQQLGKDGQTSYFYRLWTLKEAFFKALGSGISTGLEKITFGVEGEKIQGAIHGIIQETIRGTMDKSLIDNTDAAGAAWHFFQWALSDDHYVALACKSPMPPDVHWHKLAGAPAFP</sequence>
<name>A0ABV7FEB1_9GAMM</name>
<dbReference type="Proteomes" id="UP001595555">
    <property type="component" value="Unassembled WGS sequence"/>
</dbReference>
<dbReference type="NCBIfam" id="TIGR00556">
    <property type="entry name" value="pantethn_trn"/>
    <property type="match status" value="1"/>
</dbReference>
<evidence type="ECO:0000256" key="4">
    <source>
        <dbReference type="ARBA" id="ARBA00022723"/>
    </source>
</evidence>
<dbReference type="InterPro" id="IPR050559">
    <property type="entry name" value="P-Pant_transferase_sf"/>
</dbReference>
<dbReference type="GO" id="GO:0016740">
    <property type="term" value="F:transferase activity"/>
    <property type="evidence" value="ECO:0007669"/>
    <property type="project" value="UniProtKB-KW"/>
</dbReference>
<dbReference type="Pfam" id="PF22624">
    <property type="entry name" value="AASDHPPT_N"/>
    <property type="match status" value="1"/>
</dbReference>
<evidence type="ECO:0000259" key="7">
    <source>
        <dbReference type="Pfam" id="PF22624"/>
    </source>
</evidence>
<keyword evidence="5" id="KW-0460">Magnesium</keyword>
<reference evidence="9" key="1">
    <citation type="journal article" date="2019" name="Int. J. Syst. Evol. Microbiol.">
        <title>The Global Catalogue of Microorganisms (GCM) 10K type strain sequencing project: providing services to taxonomists for standard genome sequencing and annotation.</title>
        <authorList>
            <consortium name="The Broad Institute Genomics Platform"/>
            <consortium name="The Broad Institute Genome Sequencing Center for Infectious Disease"/>
            <person name="Wu L."/>
            <person name="Ma J."/>
        </authorList>
    </citation>
    <scope>NUCLEOTIDE SEQUENCE [LARGE SCALE GENOMIC DNA]</scope>
    <source>
        <strain evidence="9">KCTC 52237</strain>
    </source>
</reference>
<comment type="similarity">
    <text evidence="2">Belongs to the P-Pant transferase superfamily. Gsp/Sfp/HetI/AcpT family.</text>
</comment>
<dbReference type="InterPro" id="IPR037143">
    <property type="entry name" value="4-PPantetheinyl_Trfase_dom_sf"/>
</dbReference>
<evidence type="ECO:0000256" key="3">
    <source>
        <dbReference type="ARBA" id="ARBA00022679"/>
    </source>
</evidence>
<proteinExistence type="inferred from homology"/>
<evidence type="ECO:0000256" key="5">
    <source>
        <dbReference type="ARBA" id="ARBA00022842"/>
    </source>
</evidence>
<dbReference type="SUPFAM" id="SSF56214">
    <property type="entry name" value="4'-phosphopantetheinyl transferase"/>
    <property type="match status" value="2"/>
</dbReference>
<evidence type="ECO:0000313" key="9">
    <source>
        <dbReference type="Proteomes" id="UP001595555"/>
    </source>
</evidence>
<evidence type="ECO:0000313" key="8">
    <source>
        <dbReference type="EMBL" id="MFC3115946.1"/>
    </source>
</evidence>
<dbReference type="InterPro" id="IPR004568">
    <property type="entry name" value="Ppantetheine-prot_Trfase_dom"/>
</dbReference>
<dbReference type="InterPro" id="IPR055066">
    <property type="entry name" value="AASDHPPT_N"/>
</dbReference>
<keyword evidence="4" id="KW-0479">Metal-binding</keyword>
<dbReference type="InterPro" id="IPR008278">
    <property type="entry name" value="4-PPantetheinyl_Trfase_dom"/>
</dbReference>
<organism evidence="8 9">
    <name type="scientific">Cellvibrio fontiphilus</name>
    <dbReference type="NCBI Taxonomy" id="1815559"/>
    <lineage>
        <taxon>Bacteria</taxon>
        <taxon>Pseudomonadati</taxon>
        <taxon>Pseudomonadota</taxon>
        <taxon>Gammaproteobacteria</taxon>
        <taxon>Cellvibrionales</taxon>
        <taxon>Cellvibrionaceae</taxon>
        <taxon>Cellvibrio</taxon>
    </lineage>
</organism>
<comment type="cofactor">
    <cofactor evidence="1">
        <name>Mg(2+)</name>
        <dbReference type="ChEBI" id="CHEBI:18420"/>
    </cofactor>
</comment>
<feature type="domain" description="4'-phosphopantetheinyl transferase N-terminal" evidence="7">
    <location>
        <begin position="39"/>
        <end position="119"/>
    </location>
</feature>
<feature type="domain" description="4'-phosphopantetheinyl transferase" evidence="6">
    <location>
        <begin position="125"/>
        <end position="195"/>
    </location>
</feature>
<dbReference type="PANTHER" id="PTHR12215:SF10">
    <property type="entry name" value="L-AMINOADIPATE-SEMIALDEHYDE DEHYDROGENASE-PHOSPHOPANTETHEINYL TRANSFERASE"/>
    <property type="match status" value="1"/>
</dbReference>
<keyword evidence="9" id="KW-1185">Reference proteome</keyword>
<accession>A0ABV7FEB1</accession>
<dbReference type="Pfam" id="PF01648">
    <property type="entry name" value="ACPS"/>
    <property type="match status" value="1"/>
</dbReference>
<comment type="caution">
    <text evidence="8">The sequence shown here is derived from an EMBL/GenBank/DDBJ whole genome shotgun (WGS) entry which is preliminary data.</text>
</comment>